<evidence type="ECO:0000256" key="1">
    <source>
        <dbReference type="ARBA" id="ARBA00004514"/>
    </source>
</evidence>
<evidence type="ECO:0000256" key="10">
    <source>
        <dbReference type="SAM" id="MobiDB-lite"/>
    </source>
</evidence>
<dbReference type="Proteomes" id="UP001217089">
    <property type="component" value="Unassembled WGS sequence"/>
</dbReference>
<gene>
    <name evidence="11" type="ORF">KUTeg_000726</name>
</gene>
<organism evidence="11 12">
    <name type="scientific">Tegillarca granosa</name>
    <name type="common">Malaysian cockle</name>
    <name type="synonym">Anadara granosa</name>
    <dbReference type="NCBI Taxonomy" id="220873"/>
    <lineage>
        <taxon>Eukaryota</taxon>
        <taxon>Metazoa</taxon>
        <taxon>Spiralia</taxon>
        <taxon>Lophotrochozoa</taxon>
        <taxon>Mollusca</taxon>
        <taxon>Bivalvia</taxon>
        <taxon>Autobranchia</taxon>
        <taxon>Pteriomorphia</taxon>
        <taxon>Arcoida</taxon>
        <taxon>Arcoidea</taxon>
        <taxon>Arcidae</taxon>
        <taxon>Tegillarca</taxon>
    </lineage>
</organism>
<dbReference type="InterPro" id="IPR000649">
    <property type="entry name" value="IF-2B-related"/>
</dbReference>
<proteinExistence type="inferred from homology"/>
<dbReference type="Gene3D" id="3.40.50.10470">
    <property type="entry name" value="Translation initiation factor eif-2b, domain 2"/>
    <property type="match status" value="1"/>
</dbReference>
<comment type="caution">
    <text evidence="11">The sequence shown here is derived from an EMBL/GenBank/DDBJ whole genome shotgun (WGS) entry which is preliminary data.</text>
</comment>
<dbReference type="PANTHER" id="PTHR10233">
    <property type="entry name" value="TRANSLATION INITIATION FACTOR EIF-2B"/>
    <property type="match status" value="1"/>
</dbReference>
<comment type="similarity">
    <text evidence="2 9">Belongs to the eIF-2B alpha/beta/delta subunits family.</text>
</comment>
<evidence type="ECO:0000256" key="3">
    <source>
        <dbReference type="ARBA" id="ARBA00022490"/>
    </source>
</evidence>
<evidence type="ECO:0000256" key="7">
    <source>
        <dbReference type="ARBA" id="ARBA00044356"/>
    </source>
</evidence>
<dbReference type="InterPro" id="IPR037171">
    <property type="entry name" value="NagB/RpiA_transferase-like"/>
</dbReference>
<dbReference type="EMBL" id="JARBDR010000018">
    <property type="protein sequence ID" value="KAJ8322255.1"/>
    <property type="molecule type" value="Genomic_DNA"/>
</dbReference>
<evidence type="ECO:0000256" key="8">
    <source>
        <dbReference type="ARBA" id="ARBA00046432"/>
    </source>
</evidence>
<protein>
    <recommendedName>
        <fullName evidence="6">Translation initiation factor eIF2B subunit delta</fullName>
    </recommendedName>
    <alternativeName>
        <fullName evidence="7">eIF2B GDP-GTP exchange factor subunit delta</fullName>
    </alternativeName>
</protein>
<name>A0ABQ9G165_TEGGR</name>
<keyword evidence="5" id="KW-0648">Protein biosynthesis</keyword>
<keyword evidence="12" id="KW-1185">Reference proteome</keyword>
<accession>A0ABQ9G165</accession>
<comment type="subunit">
    <text evidence="8">Component of the translation initiation factor 2B (eIF2B) complex which is a heterodecamer of two sets of five different subunits: alpha, beta, gamma, delta and epsilon. Subunits alpha, beta and delta comprise a regulatory subcomplex and subunits epsilon and gamma comprise a catalytic subcomplex. Within the complex, the hexameric regulatory complex resides at the center, with the two heterodimeric catalytic subcomplexes bound on opposite sides.</text>
</comment>
<comment type="subcellular location">
    <subcellularLocation>
        <location evidence="1">Cytoplasm</location>
        <location evidence="1">Cytosol</location>
    </subcellularLocation>
</comment>
<evidence type="ECO:0000313" key="11">
    <source>
        <dbReference type="EMBL" id="KAJ8322255.1"/>
    </source>
</evidence>
<evidence type="ECO:0000313" key="12">
    <source>
        <dbReference type="Proteomes" id="UP001217089"/>
    </source>
</evidence>
<evidence type="ECO:0000256" key="5">
    <source>
        <dbReference type="ARBA" id="ARBA00022917"/>
    </source>
</evidence>
<keyword evidence="4" id="KW-0396">Initiation factor</keyword>
<evidence type="ECO:0000256" key="9">
    <source>
        <dbReference type="RuleBase" id="RU003814"/>
    </source>
</evidence>
<dbReference type="Pfam" id="PF01008">
    <property type="entry name" value="IF-2B"/>
    <property type="match status" value="1"/>
</dbReference>
<keyword evidence="3" id="KW-0963">Cytoplasm</keyword>
<dbReference type="InterPro" id="IPR042529">
    <property type="entry name" value="IF_2B-like_C"/>
</dbReference>
<evidence type="ECO:0000256" key="4">
    <source>
        <dbReference type="ARBA" id="ARBA00022540"/>
    </source>
</evidence>
<feature type="region of interest" description="Disordered" evidence="10">
    <location>
        <begin position="1"/>
        <end position="30"/>
    </location>
</feature>
<sequence length="426" mass="47653">MKAESGAAGGNKEAGGASTTTIKKEPVRVPDHLKADDAATQKKLTKKLVKQHIPQRTSAQRKVRLFNHLHQYEREVSLTQSLAFSSSGIHPAVIKLGIQYAEGIISGSNARCLALLATFKRVIADYSTPPQKELSRDLEAKIKPYISFLNQCRLLSVSMGNAIKYLKWNITHIPSDISDSEAKAMLYEGIDGYIQEKIILAADAISDHVKAEKKIINGDVIVVFACSSVVRKVLLDAYKQGIQFRVIVVDGRPRMEGREMLRRLVRSGIKCTYVLMNAASYVMQEATKVFLGAHAMLNNGWVMSRVGTSLIALIAKSYSVPVLVCCETYKFWERGQTDSFVFNELGDPDDVVNIGNKSPYLQDWRTFNSLTLLNLVYDVTPPEFVSLVITELGLIPCTSVPVVLRMKQEKLMKLDKQFYEERKLQY</sequence>
<dbReference type="SUPFAM" id="SSF100950">
    <property type="entry name" value="NagB/RpiA/CoA transferase-like"/>
    <property type="match status" value="1"/>
</dbReference>
<dbReference type="PANTHER" id="PTHR10233:SF14">
    <property type="entry name" value="TRANSLATION INITIATION FACTOR EIF-2B SUBUNIT DELTA"/>
    <property type="match status" value="1"/>
</dbReference>
<evidence type="ECO:0000256" key="2">
    <source>
        <dbReference type="ARBA" id="ARBA00007251"/>
    </source>
</evidence>
<evidence type="ECO:0000256" key="6">
    <source>
        <dbReference type="ARBA" id="ARBA00044147"/>
    </source>
</evidence>
<reference evidence="11 12" key="1">
    <citation type="submission" date="2022-12" db="EMBL/GenBank/DDBJ databases">
        <title>Chromosome-level genome of Tegillarca granosa.</title>
        <authorList>
            <person name="Kim J."/>
        </authorList>
    </citation>
    <scope>NUCLEOTIDE SEQUENCE [LARGE SCALE GENOMIC DNA]</scope>
    <source>
        <strain evidence="11">Teg-2019</strain>
        <tissue evidence="11">Adductor muscle</tissue>
    </source>
</reference>